<reference evidence="1 2" key="1">
    <citation type="submission" date="2015-03" db="EMBL/GenBank/DDBJ databases">
        <title>Genome sequencing of Methylobacterium aquaticum DSM16371 type strain.</title>
        <authorList>
            <person name="Chaudhry V."/>
            <person name="Patil P.B."/>
        </authorList>
    </citation>
    <scope>NUCLEOTIDE SEQUENCE [LARGE SCALE GENOMIC DNA]</scope>
    <source>
        <strain evidence="1 2">DSM 16371</strain>
    </source>
</reference>
<gene>
    <name evidence="1" type="ORF">VP06_14610</name>
</gene>
<dbReference type="EMBL" id="LABX01000106">
    <property type="protein sequence ID" value="KMO34299.1"/>
    <property type="molecule type" value="Genomic_DNA"/>
</dbReference>
<dbReference type="Proteomes" id="UP000035929">
    <property type="component" value="Unassembled WGS sequence"/>
</dbReference>
<evidence type="ECO:0000313" key="2">
    <source>
        <dbReference type="Proteomes" id="UP000035929"/>
    </source>
</evidence>
<evidence type="ECO:0000313" key="1">
    <source>
        <dbReference type="EMBL" id="KMO34299.1"/>
    </source>
</evidence>
<name>A0A0J6SKV4_9HYPH</name>
<comment type="caution">
    <text evidence="1">The sequence shown here is derived from an EMBL/GenBank/DDBJ whole genome shotgun (WGS) entry which is preliminary data.</text>
</comment>
<sequence>MTDLIFSERALVNERVRLGDEKEAAVQIGVLAASFLKDLCMDNGWELYTSQGDKILVIQHADSEEEAAEAAEDADSVIRQAIEQYSE</sequence>
<protein>
    <submittedName>
        <fullName evidence="1">Uncharacterized protein</fullName>
    </submittedName>
</protein>
<dbReference type="AlphaFoldDB" id="A0A0J6SKV4"/>
<dbReference type="PATRIC" id="fig|270351.6.peg.323"/>
<accession>A0A0J6SKV4</accession>
<organism evidence="1 2">
    <name type="scientific">Methylobacterium aquaticum</name>
    <dbReference type="NCBI Taxonomy" id="270351"/>
    <lineage>
        <taxon>Bacteria</taxon>
        <taxon>Pseudomonadati</taxon>
        <taxon>Pseudomonadota</taxon>
        <taxon>Alphaproteobacteria</taxon>
        <taxon>Hyphomicrobiales</taxon>
        <taxon>Methylobacteriaceae</taxon>
        <taxon>Methylobacterium</taxon>
    </lineage>
</organism>
<dbReference type="RefSeq" id="WP_048464493.1">
    <property type="nucleotide sequence ID" value="NZ_LABX01000106.1"/>
</dbReference>
<proteinExistence type="predicted"/>